<dbReference type="PANTHER" id="PTHR43112:SF3">
    <property type="entry name" value="FERREDOXIN-2, CHLOROPLASTIC"/>
    <property type="match status" value="1"/>
</dbReference>
<evidence type="ECO:0000313" key="11">
    <source>
        <dbReference type="Proteomes" id="UP001497392"/>
    </source>
</evidence>
<reference evidence="10 11" key="1">
    <citation type="submission" date="2024-06" db="EMBL/GenBank/DDBJ databases">
        <authorList>
            <person name="Kraege A."/>
            <person name="Thomma B."/>
        </authorList>
    </citation>
    <scope>NUCLEOTIDE SEQUENCE [LARGE SCALE GENOMIC DNA]</scope>
</reference>
<comment type="cofactor">
    <cofactor evidence="8">
        <name>[2Fe-2S] cluster</name>
        <dbReference type="ChEBI" id="CHEBI:190135"/>
    </cofactor>
    <text evidence="8">Binds 1 [2Fe-2S] cluster.</text>
</comment>
<keyword evidence="4 8" id="KW-0479">Metal-binding</keyword>
<dbReference type="Proteomes" id="UP001497392">
    <property type="component" value="Unassembled WGS sequence"/>
</dbReference>
<evidence type="ECO:0000259" key="9">
    <source>
        <dbReference type="PROSITE" id="PS51085"/>
    </source>
</evidence>
<evidence type="ECO:0000256" key="5">
    <source>
        <dbReference type="ARBA" id="ARBA00022982"/>
    </source>
</evidence>
<comment type="function">
    <text evidence="8">Ferredoxins are iron-sulfur proteins that transfer electrons in a wide variety of metabolic reactions.</text>
</comment>
<evidence type="ECO:0000256" key="2">
    <source>
        <dbReference type="ARBA" id="ARBA00022448"/>
    </source>
</evidence>
<keyword evidence="8" id="KW-0934">Plastid</keyword>
<evidence type="ECO:0000256" key="4">
    <source>
        <dbReference type="ARBA" id="ARBA00022723"/>
    </source>
</evidence>
<keyword evidence="7 8" id="KW-0411">Iron-sulfur</keyword>
<keyword evidence="3 8" id="KW-0001">2Fe-2S</keyword>
<organism evidence="10 11">
    <name type="scientific">Coccomyxa viridis</name>
    <dbReference type="NCBI Taxonomy" id="1274662"/>
    <lineage>
        <taxon>Eukaryota</taxon>
        <taxon>Viridiplantae</taxon>
        <taxon>Chlorophyta</taxon>
        <taxon>core chlorophytes</taxon>
        <taxon>Trebouxiophyceae</taxon>
        <taxon>Trebouxiophyceae incertae sedis</taxon>
        <taxon>Coccomyxaceae</taxon>
        <taxon>Coccomyxa</taxon>
    </lineage>
</organism>
<keyword evidence="8" id="KW-0150">Chloroplast</keyword>
<keyword evidence="6 8" id="KW-0408">Iron</keyword>
<protein>
    <recommendedName>
        <fullName evidence="8">Ferredoxin</fullName>
    </recommendedName>
</protein>
<evidence type="ECO:0000256" key="7">
    <source>
        <dbReference type="ARBA" id="ARBA00023014"/>
    </source>
</evidence>
<dbReference type="InterPro" id="IPR036010">
    <property type="entry name" value="2Fe-2S_ferredoxin-like_sf"/>
</dbReference>
<dbReference type="PROSITE" id="PS51085">
    <property type="entry name" value="2FE2S_FER_2"/>
    <property type="match status" value="1"/>
</dbReference>
<proteinExistence type="inferred from homology"/>
<keyword evidence="11" id="KW-1185">Reference proteome</keyword>
<dbReference type="InterPro" id="IPR012675">
    <property type="entry name" value="Beta-grasp_dom_sf"/>
</dbReference>
<comment type="subcellular location">
    <subcellularLocation>
        <location evidence="8">Plastid</location>
        <location evidence="8">Chloroplast</location>
    </subcellularLocation>
</comment>
<sequence>MYILDAAEEQGMDLPYSCRSGSCSTCAAKIVSGDIDMEEQTFLEEGQIGKGYALICVGYPKSDMVIETHKEEELN</sequence>
<evidence type="ECO:0000256" key="8">
    <source>
        <dbReference type="RuleBase" id="RU364001"/>
    </source>
</evidence>
<comment type="similarity">
    <text evidence="1 8">Belongs to the 2Fe2S plant-type ferredoxin family.</text>
</comment>
<accession>A0ABP1FPI9</accession>
<dbReference type="CDD" id="cd00207">
    <property type="entry name" value="fer2"/>
    <property type="match status" value="1"/>
</dbReference>
<dbReference type="NCBIfam" id="TIGR02008">
    <property type="entry name" value="fdx_plant"/>
    <property type="match status" value="1"/>
</dbReference>
<dbReference type="EMBL" id="CAXHTA020000005">
    <property type="protein sequence ID" value="CAL5221868.1"/>
    <property type="molecule type" value="Genomic_DNA"/>
</dbReference>
<comment type="caution">
    <text evidence="10">The sequence shown here is derived from an EMBL/GenBank/DDBJ whole genome shotgun (WGS) entry which is preliminary data.</text>
</comment>
<feature type="domain" description="2Fe-2S ferredoxin-type" evidence="9">
    <location>
        <begin position="1"/>
        <end position="72"/>
    </location>
</feature>
<evidence type="ECO:0000256" key="3">
    <source>
        <dbReference type="ARBA" id="ARBA00022714"/>
    </source>
</evidence>
<dbReference type="InterPro" id="IPR001041">
    <property type="entry name" value="2Fe-2S_ferredoxin-type"/>
</dbReference>
<dbReference type="InterPro" id="IPR010241">
    <property type="entry name" value="Fd_pln"/>
</dbReference>
<gene>
    <name evidence="10" type="primary">g4130</name>
    <name evidence="10" type="ORF">VP750_LOCUS3527</name>
</gene>
<dbReference type="PANTHER" id="PTHR43112">
    <property type="entry name" value="FERREDOXIN"/>
    <property type="match status" value="1"/>
</dbReference>
<keyword evidence="2 8" id="KW-0813">Transport</keyword>
<dbReference type="InterPro" id="IPR006058">
    <property type="entry name" value="2Fe2S_fd_BS"/>
</dbReference>
<dbReference type="Gene3D" id="3.10.20.30">
    <property type="match status" value="1"/>
</dbReference>
<name>A0ABP1FPI9_9CHLO</name>
<evidence type="ECO:0000256" key="1">
    <source>
        <dbReference type="ARBA" id="ARBA00007874"/>
    </source>
</evidence>
<dbReference type="Pfam" id="PF00111">
    <property type="entry name" value="Fer2"/>
    <property type="match status" value="1"/>
</dbReference>
<dbReference type="SUPFAM" id="SSF54292">
    <property type="entry name" value="2Fe-2S ferredoxin-like"/>
    <property type="match status" value="1"/>
</dbReference>
<keyword evidence="5 8" id="KW-0249">Electron transport</keyword>
<dbReference type="PROSITE" id="PS00197">
    <property type="entry name" value="2FE2S_FER_1"/>
    <property type="match status" value="1"/>
</dbReference>
<evidence type="ECO:0000256" key="6">
    <source>
        <dbReference type="ARBA" id="ARBA00023004"/>
    </source>
</evidence>
<evidence type="ECO:0000313" key="10">
    <source>
        <dbReference type="EMBL" id="CAL5221868.1"/>
    </source>
</evidence>